<proteinExistence type="predicted"/>
<dbReference type="PANTHER" id="PTHR33121:SF76">
    <property type="entry name" value="SIGNALING PROTEIN"/>
    <property type="match status" value="1"/>
</dbReference>
<evidence type="ECO:0000259" key="4">
    <source>
        <dbReference type="PROSITE" id="PS51371"/>
    </source>
</evidence>
<dbReference type="SUPFAM" id="SSF55073">
    <property type="entry name" value="Nucleotide cyclase"/>
    <property type="match status" value="1"/>
</dbReference>
<dbReference type="PANTHER" id="PTHR33121">
    <property type="entry name" value="CYCLIC DI-GMP PHOSPHODIESTERASE PDEF"/>
    <property type="match status" value="1"/>
</dbReference>
<keyword evidence="6" id="KW-1185">Reference proteome</keyword>
<organism evidence="5 6">
    <name type="scientific">Zobellella taiwanensis</name>
    <dbReference type="NCBI Taxonomy" id="347535"/>
    <lineage>
        <taxon>Bacteria</taxon>
        <taxon>Pseudomonadati</taxon>
        <taxon>Pseudomonadota</taxon>
        <taxon>Gammaproteobacteria</taxon>
        <taxon>Aeromonadales</taxon>
        <taxon>Aeromonadaceae</taxon>
        <taxon>Zobellella</taxon>
    </lineage>
</organism>
<dbReference type="AlphaFoldDB" id="A0A2P7R9P9"/>
<dbReference type="InterPro" id="IPR029787">
    <property type="entry name" value="Nucleotide_cyclase"/>
</dbReference>
<dbReference type="Proteomes" id="UP000242181">
    <property type="component" value="Unassembled WGS sequence"/>
</dbReference>
<sequence length="593" mass="66386">MTVLTCVSDSLPSLIAQRRLRPLFQPIVDTRAGRILGHEALIRGPAGHRLEFPGELFAEARHCGLLSELDLACREAALQRYHEQGMEGLLFVNVNPNVLLDKHHPRGSTRRLSQALGIAPDRIVIELSEQYPVQDTEGLKAAVRRYRELGLRIAIDDLGAGYSGLRLWSEIKPDYVKIDRYFIQHIHQDPIKREFVQSIITLARGMQSKVIAEGIETREELEQLQAMGVDYCQGYLLGRPAAEPARPPRALAAVRDDRGLSRHRETVAMLARPALAMGVDDTLHQAFELLLADDRLHSIPVLDAGRPVGMLRRAKIMELFSAPFGRALYAGKPLRLAMDAQPVVVDWQTSLEQASGLITDDDDVAAQHFIVTRDGAYYGLGSVRGLLRNITEQRLLHARYANPLTLLPGNVPIYREIDDALQQERDFYVAYFDLNHFKPYNDVYGYAQGDRVIQWVARLLQEMIVGAGQFLGHVGGDDFVAVFDGQCGWQTLCRRIIERFGEEIGQFYRAEDRLRQGIVAHARSGEPQCFPLLGIAIGVVHPDPRRCQSHHDVAALASAAKQAAKRHPHSSCCFSAERFPSPGYRNTMINAVR</sequence>
<evidence type="ECO:0000313" key="5">
    <source>
        <dbReference type="EMBL" id="PSJ46902.1"/>
    </source>
</evidence>
<feature type="domain" description="GGDEF" evidence="3">
    <location>
        <begin position="425"/>
        <end position="577"/>
    </location>
</feature>
<comment type="caution">
    <text evidence="5">The sequence shown here is derived from an EMBL/GenBank/DDBJ whole genome shotgun (WGS) entry which is preliminary data.</text>
</comment>
<dbReference type="InterPro" id="IPR001633">
    <property type="entry name" value="EAL_dom"/>
</dbReference>
<dbReference type="PROSITE" id="PS51371">
    <property type="entry name" value="CBS"/>
    <property type="match status" value="1"/>
</dbReference>
<dbReference type="SMART" id="SM00267">
    <property type="entry name" value="GGDEF"/>
    <property type="match status" value="1"/>
</dbReference>
<reference evidence="5 6" key="1">
    <citation type="submission" date="2018-03" db="EMBL/GenBank/DDBJ databases">
        <title>The draft genome of Zobellella taiwanensis JCM 13381.</title>
        <authorList>
            <person name="Liu L."/>
            <person name="Li L."/>
            <person name="Wang T."/>
            <person name="Zhang X."/>
            <person name="Liang L."/>
        </authorList>
    </citation>
    <scope>NUCLEOTIDE SEQUENCE [LARGE SCALE GENOMIC DNA]</scope>
    <source>
        <strain evidence="5 6">JCM 13381</strain>
    </source>
</reference>
<dbReference type="InterPro" id="IPR043128">
    <property type="entry name" value="Rev_trsase/Diguanyl_cyclase"/>
</dbReference>
<evidence type="ECO:0000259" key="2">
    <source>
        <dbReference type="PROSITE" id="PS50883"/>
    </source>
</evidence>
<dbReference type="Gene3D" id="3.30.70.270">
    <property type="match status" value="1"/>
</dbReference>
<evidence type="ECO:0000256" key="1">
    <source>
        <dbReference type="PROSITE-ProRule" id="PRU00703"/>
    </source>
</evidence>
<dbReference type="Pfam" id="PF00571">
    <property type="entry name" value="CBS"/>
    <property type="match status" value="1"/>
</dbReference>
<dbReference type="CDD" id="cd01949">
    <property type="entry name" value="GGDEF"/>
    <property type="match status" value="1"/>
</dbReference>
<dbReference type="InterPro" id="IPR035919">
    <property type="entry name" value="EAL_sf"/>
</dbReference>
<dbReference type="Gene3D" id="3.20.20.450">
    <property type="entry name" value="EAL domain"/>
    <property type="match status" value="1"/>
</dbReference>
<dbReference type="InterPro" id="IPR050706">
    <property type="entry name" value="Cyclic-di-GMP_PDE-like"/>
</dbReference>
<dbReference type="PROSITE" id="PS50887">
    <property type="entry name" value="GGDEF"/>
    <property type="match status" value="1"/>
</dbReference>
<dbReference type="GO" id="GO:0071111">
    <property type="term" value="F:cyclic-guanylate-specific phosphodiesterase activity"/>
    <property type="evidence" value="ECO:0007669"/>
    <property type="project" value="InterPro"/>
</dbReference>
<dbReference type="Pfam" id="PF00990">
    <property type="entry name" value="GGDEF"/>
    <property type="match status" value="1"/>
</dbReference>
<gene>
    <name evidence="5" type="ORF">C7I36_03085</name>
</gene>
<dbReference type="InterPro" id="IPR046342">
    <property type="entry name" value="CBS_dom_sf"/>
</dbReference>
<feature type="domain" description="EAL" evidence="2">
    <location>
        <begin position="4"/>
        <end position="254"/>
    </location>
</feature>
<evidence type="ECO:0000259" key="3">
    <source>
        <dbReference type="PROSITE" id="PS50887"/>
    </source>
</evidence>
<dbReference type="RefSeq" id="WP_106452265.1">
    <property type="nucleotide sequence ID" value="NZ_PXYH01000003.1"/>
</dbReference>
<accession>A0A2P7R9P9</accession>
<dbReference type="SUPFAM" id="SSF141868">
    <property type="entry name" value="EAL domain-like"/>
    <property type="match status" value="1"/>
</dbReference>
<evidence type="ECO:0008006" key="7">
    <source>
        <dbReference type="Google" id="ProtNLM"/>
    </source>
</evidence>
<dbReference type="SMART" id="SM00052">
    <property type="entry name" value="EAL"/>
    <property type="match status" value="1"/>
</dbReference>
<dbReference type="CDD" id="cd01948">
    <property type="entry name" value="EAL"/>
    <property type="match status" value="1"/>
</dbReference>
<dbReference type="SUPFAM" id="SSF54631">
    <property type="entry name" value="CBS-domain pair"/>
    <property type="match status" value="1"/>
</dbReference>
<name>A0A2P7R9P9_9GAMM</name>
<protein>
    <recommendedName>
        <fullName evidence="7">GGDEF domain-containing protein</fullName>
    </recommendedName>
</protein>
<dbReference type="PROSITE" id="PS50883">
    <property type="entry name" value="EAL"/>
    <property type="match status" value="1"/>
</dbReference>
<dbReference type="EMBL" id="PXYH01000003">
    <property type="protein sequence ID" value="PSJ46902.1"/>
    <property type="molecule type" value="Genomic_DNA"/>
</dbReference>
<dbReference type="OrthoDB" id="1673646at2"/>
<dbReference type="Gene3D" id="3.10.580.10">
    <property type="entry name" value="CBS-domain"/>
    <property type="match status" value="1"/>
</dbReference>
<feature type="domain" description="CBS" evidence="4">
    <location>
        <begin position="269"/>
        <end position="328"/>
    </location>
</feature>
<dbReference type="InterPro" id="IPR000160">
    <property type="entry name" value="GGDEF_dom"/>
</dbReference>
<evidence type="ECO:0000313" key="6">
    <source>
        <dbReference type="Proteomes" id="UP000242181"/>
    </source>
</evidence>
<dbReference type="InterPro" id="IPR000644">
    <property type="entry name" value="CBS_dom"/>
</dbReference>
<dbReference type="NCBIfam" id="TIGR00254">
    <property type="entry name" value="GGDEF"/>
    <property type="match status" value="1"/>
</dbReference>
<dbReference type="Pfam" id="PF00563">
    <property type="entry name" value="EAL"/>
    <property type="match status" value="1"/>
</dbReference>
<keyword evidence="1" id="KW-0129">CBS domain</keyword>